<protein>
    <submittedName>
        <fullName evidence="1">Gluconate 2-dehydrogenase subunit 3 family protein</fullName>
        <ecNumber evidence="1">1.-.-.-</ecNumber>
    </submittedName>
</protein>
<keyword evidence="1" id="KW-0560">Oxidoreductase</keyword>
<dbReference type="InterPro" id="IPR027056">
    <property type="entry name" value="Gluconate_2DH_su3"/>
</dbReference>
<dbReference type="RefSeq" id="WP_353984862.1">
    <property type="nucleotide sequence ID" value="NZ_JBEWLY010000019.1"/>
</dbReference>
<reference evidence="1 2" key="1">
    <citation type="submission" date="2024-07" db="EMBL/GenBank/DDBJ databases">
        <title>Novosphingobium kalidii RD2P27.</title>
        <authorList>
            <person name="Sun J.-Q."/>
        </authorList>
    </citation>
    <scope>NUCLEOTIDE SEQUENCE [LARGE SCALE GENOMIC DNA]</scope>
    <source>
        <strain evidence="1 2">RD2P27</strain>
    </source>
</reference>
<gene>
    <name evidence="1" type="ORF">ABVV53_13035</name>
</gene>
<keyword evidence="2" id="KW-1185">Reference proteome</keyword>
<sequence>MTDRFRNYDVLAKHGTPSWDAITQRVIDERLALSVPAGVLEPLQLATLEALVARICPDPPGRARTTTVAMVVHRIAGEEGDGARHHRLPPFAQCWRQGLDAIEEEAKLRFAAPFSALGGEQADEVLRAVEHGDTKAQRWAKLPARLFWTWRIIPDLVSAHWSQPSLWSAMGFGGPASPRGYVRTGTNRRDPWEAVAEGEPYKGVPRHRAG</sequence>
<evidence type="ECO:0000313" key="2">
    <source>
        <dbReference type="Proteomes" id="UP001548713"/>
    </source>
</evidence>
<comment type="caution">
    <text evidence="1">The sequence shown here is derived from an EMBL/GenBank/DDBJ whole genome shotgun (WGS) entry which is preliminary data.</text>
</comment>
<dbReference type="Proteomes" id="UP001548713">
    <property type="component" value="Unassembled WGS sequence"/>
</dbReference>
<dbReference type="GO" id="GO:0016491">
    <property type="term" value="F:oxidoreductase activity"/>
    <property type="evidence" value="ECO:0007669"/>
    <property type="project" value="UniProtKB-KW"/>
</dbReference>
<proteinExistence type="predicted"/>
<dbReference type="Pfam" id="PF13618">
    <property type="entry name" value="Gluconate_2-dh3"/>
    <property type="match status" value="1"/>
</dbReference>
<organism evidence="1 2">
    <name type="scientific">Novosphingobium kalidii</name>
    <dbReference type="NCBI Taxonomy" id="3230299"/>
    <lineage>
        <taxon>Bacteria</taxon>
        <taxon>Pseudomonadati</taxon>
        <taxon>Pseudomonadota</taxon>
        <taxon>Alphaproteobacteria</taxon>
        <taxon>Sphingomonadales</taxon>
        <taxon>Sphingomonadaceae</taxon>
        <taxon>Novosphingobium</taxon>
    </lineage>
</organism>
<dbReference type="EMBL" id="JBEWLY010000019">
    <property type="protein sequence ID" value="MET1756374.1"/>
    <property type="molecule type" value="Genomic_DNA"/>
</dbReference>
<name>A0ABV2D3C7_9SPHN</name>
<evidence type="ECO:0000313" key="1">
    <source>
        <dbReference type="EMBL" id="MET1756374.1"/>
    </source>
</evidence>
<accession>A0ABV2D3C7</accession>
<dbReference type="EC" id="1.-.-.-" evidence="1"/>